<dbReference type="AlphaFoldDB" id="A0A916WJQ6"/>
<dbReference type="RefSeq" id="WP_188709274.1">
    <property type="nucleotide sequence ID" value="NZ_BMIG01000011.1"/>
</dbReference>
<reference evidence="2" key="2">
    <citation type="submission" date="2020-09" db="EMBL/GenBank/DDBJ databases">
        <authorList>
            <person name="Sun Q."/>
            <person name="Zhou Y."/>
        </authorList>
    </citation>
    <scope>NUCLEOTIDE SEQUENCE</scope>
    <source>
        <strain evidence="2">CGMCC 1.15322</strain>
    </source>
</reference>
<dbReference type="EMBL" id="BMIG01000011">
    <property type="protein sequence ID" value="GGB06514.1"/>
    <property type="molecule type" value="Genomic_DNA"/>
</dbReference>
<reference evidence="2" key="1">
    <citation type="journal article" date="2014" name="Int. J. Syst. Evol. Microbiol.">
        <title>Complete genome sequence of Corynebacterium casei LMG S-19264T (=DSM 44701T), isolated from a smear-ripened cheese.</title>
        <authorList>
            <consortium name="US DOE Joint Genome Institute (JGI-PGF)"/>
            <person name="Walter F."/>
            <person name="Albersmeier A."/>
            <person name="Kalinowski J."/>
            <person name="Ruckert C."/>
        </authorList>
    </citation>
    <scope>NUCLEOTIDE SEQUENCE</scope>
    <source>
        <strain evidence="2">CGMCC 1.15322</strain>
    </source>
</reference>
<sequence>MGVIGEGVPAAYGPGASCWAQVTVQLSGLLRVRGVHPARAVVLLPYAQLMNEARAAWSASAGVSHFLPRFETTMNWATRLGALEPAPGDLRQNTARDVLTAASLLARAGLGAQQEVLAPRLVEAASSLARLAAAVAPGQRPAWGARLGALLVAGLDAPVLQLEAALGQIALAWAATSSYPSDVLFSPQATEAVDLLVVLEGFQTEPVTGALKVHFGERAVSISLDFPAEPHVPALHAAPDFEAEAQRAAACVLAHLAQRRSPVALVAQDRELTRRVRAMLGEAGIALRDETGWKLSTTRAAATLMGLLRAASWNTGTDAVLDWLKNAPAFEATEVAAAEKELRRGGVREWRAVGASLPVAGLLAVRLNLLRDGLQRPRALATWLRDLRAALQAAGQWDGLVRDVAGQAVLEALRLDEGAEAEFADADARINLAGFTVWVNQALEAESFKPPHPAQEQVVILPLSQLLGRNLQAVVLAGCDEQHLPVSPEPSGNWTPPQRELLGLPSREADALAQRAAWRHVLQFSHLDLLWRESHNGERLMPSGFVQELQLQNEIAMAADPRVLRPLQLLPTPHPMPSGEALPVKRLSASAYEDLRRCPYRFFALRQLRLQEVDELDTEIGKRDFGNWLHSLLKIFHETLQAAPAPDLRAREILINHASDQAARDMGLSESEFLPFAASWPRVREGYLAWLAEHEAAGAVFQAAEVERQTPLGELTLIGTIDRIDRLSDGSALVLDYKTEASGTTRERLKQPQEDTQLAFYAGLVEDDTLAAAYVNLGEKEATRTYEQAEIVALRDELLDSILTDMARVARGTPLRALGEGKACEYCSARGLCRKDFWQ</sequence>
<evidence type="ECO:0000259" key="1">
    <source>
        <dbReference type="Pfam" id="PF12705"/>
    </source>
</evidence>
<dbReference type="SUPFAM" id="SSF52540">
    <property type="entry name" value="P-loop containing nucleoside triphosphate hydrolases"/>
    <property type="match status" value="1"/>
</dbReference>
<proteinExistence type="predicted"/>
<organism evidence="2 3">
    <name type="scientific">Polaromonas eurypsychrophila</name>
    <dbReference type="NCBI Taxonomy" id="1614635"/>
    <lineage>
        <taxon>Bacteria</taxon>
        <taxon>Pseudomonadati</taxon>
        <taxon>Pseudomonadota</taxon>
        <taxon>Betaproteobacteria</taxon>
        <taxon>Burkholderiales</taxon>
        <taxon>Comamonadaceae</taxon>
        <taxon>Polaromonas</taxon>
    </lineage>
</organism>
<evidence type="ECO:0000313" key="2">
    <source>
        <dbReference type="EMBL" id="GGB06514.1"/>
    </source>
</evidence>
<evidence type="ECO:0000313" key="3">
    <source>
        <dbReference type="Proteomes" id="UP000620596"/>
    </source>
</evidence>
<protein>
    <recommendedName>
        <fullName evidence="1">PD-(D/E)XK endonuclease-like domain-containing protein</fullName>
    </recommendedName>
</protein>
<dbReference type="Proteomes" id="UP000620596">
    <property type="component" value="Unassembled WGS sequence"/>
</dbReference>
<dbReference type="InterPro" id="IPR027417">
    <property type="entry name" value="P-loop_NTPase"/>
</dbReference>
<accession>A0A916WJQ6</accession>
<dbReference type="Gene3D" id="3.90.320.10">
    <property type="match status" value="1"/>
</dbReference>
<dbReference type="Pfam" id="PF12705">
    <property type="entry name" value="PDDEXK_1"/>
    <property type="match status" value="1"/>
</dbReference>
<gene>
    <name evidence="2" type="ORF">GCM10011496_29250</name>
</gene>
<feature type="domain" description="PD-(D/E)XK endonuclease-like" evidence="1">
    <location>
        <begin position="586"/>
        <end position="834"/>
    </location>
</feature>
<dbReference type="InterPro" id="IPR038726">
    <property type="entry name" value="PDDEXK_AddAB-type"/>
</dbReference>
<name>A0A916WJQ6_9BURK</name>
<keyword evidence="3" id="KW-1185">Reference proteome</keyword>
<dbReference type="InterPro" id="IPR011604">
    <property type="entry name" value="PDDEXK-like_dom_sf"/>
</dbReference>
<comment type="caution">
    <text evidence="2">The sequence shown here is derived from an EMBL/GenBank/DDBJ whole genome shotgun (WGS) entry which is preliminary data.</text>
</comment>